<dbReference type="Proteomes" id="UP001642360">
    <property type="component" value="Unassembled WGS sequence"/>
</dbReference>
<comment type="caution">
    <text evidence="2">The sequence shown here is derived from an EMBL/GenBank/DDBJ whole genome shotgun (WGS) entry which is preliminary data.</text>
</comment>
<evidence type="ECO:0000313" key="2">
    <source>
        <dbReference type="EMBL" id="CAK9157764.1"/>
    </source>
</evidence>
<keyword evidence="3" id="KW-1185">Reference proteome</keyword>
<evidence type="ECO:0008006" key="4">
    <source>
        <dbReference type="Google" id="ProtNLM"/>
    </source>
</evidence>
<evidence type="ECO:0000256" key="1">
    <source>
        <dbReference type="SAM" id="MobiDB-lite"/>
    </source>
</evidence>
<sequence length="70" mass="7742">MNWRMFTVLMPGESLPVLPSVTLVGATSSVHVPPEPPPRIMIEPRDPGVEIESSKLSPSLMKMTRETLSR</sequence>
<accession>A0ABC8SRH7</accession>
<feature type="region of interest" description="Disordered" evidence="1">
    <location>
        <begin position="29"/>
        <end position="70"/>
    </location>
</feature>
<name>A0ABC8SRH7_9AQUA</name>
<reference evidence="2 3" key="1">
    <citation type="submission" date="2024-02" db="EMBL/GenBank/DDBJ databases">
        <authorList>
            <person name="Vignale AGUSTIN F."/>
            <person name="Sosa J E."/>
            <person name="Modenutti C."/>
        </authorList>
    </citation>
    <scope>NUCLEOTIDE SEQUENCE [LARGE SCALE GENOMIC DNA]</scope>
</reference>
<dbReference type="EMBL" id="CAUOFW020003058">
    <property type="protein sequence ID" value="CAK9157764.1"/>
    <property type="molecule type" value="Genomic_DNA"/>
</dbReference>
<organism evidence="2 3">
    <name type="scientific">Ilex paraguariensis</name>
    <name type="common">yerba mate</name>
    <dbReference type="NCBI Taxonomy" id="185542"/>
    <lineage>
        <taxon>Eukaryota</taxon>
        <taxon>Viridiplantae</taxon>
        <taxon>Streptophyta</taxon>
        <taxon>Embryophyta</taxon>
        <taxon>Tracheophyta</taxon>
        <taxon>Spermatophyta</taxon>
        <taxon>Magnoliopsida</taxon>
        <taxon>eudicotyledons</taxon>
        <taxon>Gunneridae</taxon>
        <taxon>Pentapetalae</taxon>
        <taxon>asterids</taxon>
        <taxon>campanulids</taxon>
        <taxon>Aquifoliales</taxon>
        <taxon>Aquifoliaceae</taxon>
        <taxon>Ilex</taxon>
    </lineage>
</organism>
<protein>
    <recommendedName>
        <fullName evidence="4">Secreted protein</fullName>
    </recommendedName>
</protein>
<dbReference type="AlphaFoldDB" id="A0ABC8SRH7"/>
<proteinExistence type="predicted"/>
<evidence type="ECO:0000313" key="3">
    <source>
        <dbReference type="Proteomes" id="UP001642360"/>
    </source>
</evidence>
<gene>
    <name evidence="2" type="ORF">ILEXP_LOCUS26334</name>
</gene>